<evidence type="ECO:0000313" key="3">
    <source>
        <dbReference type="Proteomes" id="UP000008065"/>
    </source>
</evidence>
<dbReference type="AlphaFoldDB" id="F8MGD8"/>
<gene>
    <name evidence="2" type="ORF">NEUTE1DRAFT_108219</name>
</gene>
<organism evidence="2 3">
    <name type="scientific">Neurospora tetrasperma (strain FGSC 2508 / ATCC MYA-4615 / P0657)</name>
    <dbReference type="NCBI Taxonomy" id="510951"/>
    <lineage>
        <taxon>Eukaryota</taxon>
        <taxon>Fungi</taxon>
        <taxon>Dikarya</taxon>
        <taxon>Ascomycota</taxon>
        <taxon>Pezizomycotina</taxon>
        <taxon>Sordariomycetes</taxon>
        <taxon>Sordariomycetidae</taxon>
        <taxon>Sordariales</taxon>
        <taxon>Sordariaceae</taxon>
        <taxon>Neurospora</taxon>
    </lineage>
</organism>
<reference evidence="3" key="1">
    <citation type="journal article" date="2011" name="Genetics">
        <title>Massive changes in genome architecture accompany the transition to self-fertility in the filamentous fungus Neurospora tetrasperma.</title>
        <authorList>
            <person name="Ellison C.E."/>
            <person name="Stajich J.E."/>
            <person name="Jacobson D.J."/>
            <person name="Natvig D.O."/>
            <person name="Lapidus A."/>
            <person name="Foster B."/>
            <person name="Aerts A."/>
            <person name="Riley R."/>
            <person name="Lindquist E.A."/>
            <person name="Grigoriev I.V."/>
            <person name="Taylor J.W."/>
        </authorList>
    </citation>
    <scope>NUCLEOTIDE SEQUENCE [LARGE SCALE GENOMIC DNA]</scope>
    <source>
        <strain evidence="3">FGSC 2508 / P0657</strain>
    </source>
</reference>
<evidence type="ECO:0000313" key="2">
    <source>
        <dbReference type="EMBL" id="EGO58613.1"/>
    </source>
</evidence>
<feature type="region of interest" description="Disordered" evidence="1">
    <location>
        <begin position="709"/>
        <end position="730"/>
    </location>
</feature>
<proteinExistence type="predicted"/>
<dbReference type="RefSeq" id="XP_009848956.1">
    <property type="nucleotide sequence ID" value="XM_009850654.1"/>
</dbReference>
<feature type="region of interest" description="Disordered" evidence="1">
    <location>
        <begin position="601"/>
        <end position="626"/>
    </location>
</feature>
<protein>
    <submittedName>
        <fullName evidence="2">Uncharacterized protein</fullName>
    </submittedName>
</protein>
<feature type="region of interest" description="Disordered" evidence="1">
    <location>
        <begin position="638"/>
        <end position="672"/>
    </location>
</feature>
<feature type="compositionally biased region" description="Acidic residues" evidence="1">
    <location>
        <begin position="606"/>
        <end position="621"/>
    </location>
</feature>
<name>F8MGD8_NEUT8</name>
<sequence>MAEYAPTAADIRDFVENLEAAAGFDNPNLGEWWNIIISVHTNLIHANTRTIRPFAEFHGIRSRHRIFGAIAYEWLVLNYKQGTIREALGRIGHTKPGMATTVTQGMAAHELSGDARKVRVQGADQSPCNTITSLAEFWAAEGALKRRSHRQPLPSSIAAIHRESKPMTRRLLTLSRCMAVGFVTDKAPSLTFDPVVGFRQLLIGRQNPAFQGITQLRFGRKGAEPRSRRRRFAASFACHFVPLSSKATPDQPTAIECLIASGSKDSAASALSQVSYYLNRFFHHINLLSSYLPVFSTLKANDRSEEITVSRGNTADNKANTKIAFQRQRDRHDKNFTKLRERLKEDQARSSDSTVSKYGALAIPNKMADVGPTIDDIEGFVAELEAAAQVQDPRLSIWWDIIKSTPHSGTTADIPQTYAAMLPHVRQMADVLVDRLVKIDNDGSKQVKLFKSTSGTVYEHEAWNIMFIAIDAQKGNPGAYPWATSLYWRRYDTFSARWNDLVVFVRASKGAVANLLICPHANRFASDPASELDRKRINIKGNLEKVAKRTAIEAALAQLETAMANNPGANSNTEDNATIQPAILDQALPQPVAQESNVAEHYAPIESDDDNDDYEDDGDNDSEIRVSDKVFVGVVKELDEEEEAADEESADVVDADEDPNDEDSDDIHGLGGRIESREFIAETESGHALPMHPMAAPVAAGHTGGVDRMEILPSAPEHPSGGLQASDASARPLPAGYQHRMNNNSIFNQAITDQFSEDHDSLMAESSTTHDVDEENVAFSENMQV</sequence>
<keyword evidence="3" id="KW-1185">Reference proteome</keyword>
<dbReference type="Proteomes" id="UP000008065">
    <property type="component" value="Unassembled WGS sequence"/>
</dbReference>
<dbReference type="EMBL" id="GL891303">
    <property type="protein sequence ID" value="EGO58613.1"/>
    <property type="molecule type" value="Genomic_DNA"/>
</dbReference>
<dbReference type="VEuPathDB" id="FungiDB:NEUTE1DRAFT_108219"/>
<evidence type="ECO:0000256" key="1">
    <source>
        <dbReference type="SAM" id="MobiDB-lite"/>
    </source>
</evidence>
<accession>F8MGD8</accession>
<dbReference type="KEGG" id="nte:NEUTE1DRAFT108219"/>
<feature type="compositionally biased region" description="Acidic residues" evidence="1">
    <location>
        <begin position="638"/>
        <end position="665"/>
    </location>
</feature>
<dbReference type="GeneID" id="20822390"/>
<dbReference type="HOGENOM" id="CLU_357183_0_0_1"/>
<dbReference type="OrthoDB" id="10602560at2759"/>